<organism evidence="3 4">
    <name type="scientific">Candidatus Coproplasma excrementigallinarum</name>
    <dbReference type="NCBI Taxonomy" id="2840747"/>
    <lineage>
        <taxon>Bacteria</taxon>
        <taxon>Bacillati</taxon>
        <taxon>Bacillota</taxon>
        <taxon>Clostridia</taxon>
        <taxon>Eubacteriales</taxon>
        <taxon>Candidatus Coproplasma</taxon>
    </lineage>
</organism>
<dbReference type="Gene3D" id="2.60.40.3630">
    <property type="match status" value="1"/>
</dbReference>
<evidence type="ECO:0000313" key="4">
    <source>
        <dbReference type="Proteomes" id="UP000824110"/>
    </source>
</evidence>
<comment type="caution">
    <text evidence="3">The sequence shown here is derived from an EMBL/GenBank/DDBJ whole genome shotgun (WGS) entry which is preliminary data.</text>
</comment>
<reference evidence="3" key="1">
    <citation type="submission" date="2020-10" db="EMBL/GenBank/DDBJ databases">
        <authorList>
            <person name="Gilroy R."/>
        </authorList>
    </citation>
    <scope>NUCLEOTIDE SEQUENCE</scope>
    <source>
        <strain evidence="3">CHK195-12923</strain>
    </source>
</reference>
<feature type="transmembrane region" description="Helical" evidence="1">
    <location>
        <begin position="12"/>
        <end position="32"/>
    </location>
</feature>
<sequence>MKVNYAAKKWYVTIVCAILAIITAVALLAGCGGEKEKTIKSMQITMPPLQTEYVEGETFDTDGMLISVLYSDGTRDEVTSSQYTIDKTGPLALTDTEVTITYGEFSVKQPISVIALGDKVILTLNNGVDRCDLYADGTLQLHGGGGRLMKPNNSRWSWDGETLEIWIQIVENGVTDEEPTKMDLVYDDFGNLTFKYMLAGRWQMNYQISASELNKALTPDVSYPCPRFSSGRCSRTYLPFSSAGSPFQAI</sequence>
<reference evidence="3" key="2">
    <citation type="journal article" date="2021" name="PeerJ">
        <title>Extensive microbial diversity within the chicken gut microbiome revealed by metagenomics and culture.</title>
        <authorList>
            <person name="Gilroy R."/>
            <person name="Ravi A."/>
            <person name="Getino M."/>
            <person name="Pursley I."/>
            <person name="Horton D.L."/>
            <person name="Alikhan N.F."/>
            <person name="Baker D."/>
            <person name="Gharbi K."/>
            <person name="Hall N."/>
            <person name="Watson M."/>
            <person name="Adriaenssens E.M."/>
            <person name="Foster-Nyarko E."/>
            <person name="Jarju S."/>
            <person name="Secka A."/>
            <person name="Antonio M."/>
            <person name="Oren A."/>
            <person name="Chaudhuri R.R."/>
            <person name="La Ragione R."/>
            <person name="Hildebrand F."/>
            <person name="Pallen M.J."/>
        </authorList>
    </citation>
    <scope>NUCLEOTIDE SEQUENCE</scope>
    <source>
        <strain evidence="3">CHK195-12923</strain>
    </source>
</reference>
<proteinExistence type="predicted"/>
<evidence type="ECO:0000256" key="1">
    <source>
        <dbReference type="SAM" id="Phobius"/>
    </source>
</evidence>
<name>A0A9D1MIS6_9FIRM</name>
<evidence type="ECO:0000259" key="2">
    <source>
        <dbReference type="Pfam" id="PF07523"/>
    </source>
</evidence>
<keyword evidence="1" id="KW-0472">Membrane</keyword>
<keyword evidence="1" id="KW-1133">Transmembrane helix</keyword>
<dbReference type="Proteomes" id="UP000824110">
    <property type="component" value="Unassembled WGS sequence"/>
</dbReference>
<accession>A0A9D1MIS6</accession>
<keyword evidence="1" id="KW-0812">Transmembrane</keyword>
<dbReference type="Pfam" id="PF07523">
    <property type="entry name" value="Big_3"/>
    <property type="match status" value="1"/>
</dbReference>
<gene>
    <name evidence="3" type="ORF">IAB69_01460</name>
</gene>
<dbReference type="InterPro" id="IPR022038">
    <property type="entry name" value="Ig-like_bact"/>
</dbReference>
<dbReference type="AlphaFoldDB" id="A0A9D1MIS6"/>
<dbReference type="EMBL" id="DVNE01000012">
    <property type="protein sequence ID" value="HIU61303.1"/>
    <property type="molecule type" value="Genomic_DNA"/>
</dbReference>
<feature type="domain" description="Ig-like" evidence="2">
    <location>
        <begin position="50"/>
        <end position="109"/>
    </location>
</feature>
<evidence type="ECO:0000313" key="3">
    <source>
        <dbReference type="EMBL" id="HIU61303.1"/>
    </source>
</evidence>
<protein>
    <submittedName>
        <fullName evidence="3">Bacterial Ig-like domain-containing protein</fullName>
    </submittedName>
</protein>
<dbReference type="PROSITE" id="PS51257">
    <property type="entry name" value="PROKAR_LIPOPROTEIN"/>
    <property type="match status" value="1"/>
</dbReference>